<evidence type="ECO:0000256" key="1">
    <source>
        <dbReference type="SAM" id="MobiDB-lite"/>
    </source>
</evidence>
<dbReference type="AlphaFoldDB" id="A0AAG5DCU4"/>
<dbReference type="Proteomes" id="UP000075880">
    <property type="component" value="Unassembled WGS sequence"/>
</dbReference>
<keyword evidence="3" id="KW-1185">Reference proteome</keyword>
<feature type="region of interest" description="Disordered" evidence="1">
    <location>
        <begin position="1"/>
        <end position="20"/>
    </location>
</feature>
<name>A0AAG5DCU4_ANOAO</name>
<protein>
    <submittedName>
        <fullName evidence="2">Uncharacterized protein</fullName>
    </submittedName>
</protein>
<dbReference type="EnsemblMetazoa" id="ENSAATROPT010034">
    <property type="protein sequence ID" value="ENSAATROPP009067"/>
    <property type="gene ID" value="ENSAATROPG008179"/>
</dbReference>
<accession>A0AAG5DCU4</accession>
<organism evidence="2 3">
    <name type="scientific">Anopheles atroparvus</name>
    <name type="common">European mosquito</name>
    <dbReference type="NCBI Taxonomy" id="41427"/>
    <lineage>
        <taxon>Eukaryota</taxon>
        <taxon>Metazoa</taxon>
        <taxon>Ecdysozoa</taxon>
        <taxon>Arthropoda</taxon>
        <taxon>Hexapoda</taxon>
        <taxon>Insecta</taxon>
        <taxon>Pterygota</taxon>
        <taxon>Neoptera</taxon>
        <taxon>Endopterygota</taxon>
        <taxon>Diptera</taxon>
        <taxon>Nematocera</taxon>
        <taxon>Culicoidea</taxon>
        <taxon>Culicidae</taxon>
        <taxon>Anophelinae</taxon>
        <taxon>Anopheles</taxon>
    </lineage>
</organism>
<proteinExistence type="predicted"/>
<reference evidence="2" key="1">
    <citation type="submission" date="2024-04" db="UniProtKB">
        <authorList>
            <consortium name="EnsemblMetazoa"/>
        </authorList>
    </citation>
    <scope>IDENTIFICATION</scope>
    <source>
        <strain evidence="2">EBRO</strain>
    </source>
</reference>
<evidence type="ECO:0000313" key="2">
    <source>
        <dbReference type="EnsemblMetazoa" id="ENSAATROPP009067"/>
    </source>
</evidence>
<sequence>MSDSVLGSSNKMGTNIGTFSSHPLPSRVHRILLLTDNIHLDHLFASKRKGAKEKLQQH</sequence>
<evidence type="ECO:0000313" key="3">
    <source>
        <dbReference type="Proteomes" id="UP000075880"/>
    </source>
</evidence>